<evidence type="ECO:0000313" key="6">
    <source>
        <dbReference type="Proteomes" id="UP001516620"/>
    </source>
</evidence>
<gene>
    <name evidence="5" type="ORF">IM700_011215</name>
</gene>
<dbReference type="SUPFAM" id="SSF46785">
    <property type="entry name" value="Winged helix' DNA-binding domain"/>
    <property type="match status" value="1"/>
</dbReference>
<sequence length="135" mass="15493">MSMQMTRFVVGYAKILDPELTAPQYLILQILSRAGQQNCSDLAEMLEVSLPAVTNLANKLAAKGLIERVIPESDRRNVLLCITEAGQEVEERMVQKYKEMTRELWEDFSEEETDLLLRAFEKMLVQFDPNEHAIC</sequence>
<dbReference type="PROSITE" id="PS01117">
    <property type="entry name" value="HTH_MARR_1"/>
    <property type="match status" value="1"/>
</dbReference>
<keyword evidence="6" id="KW-1185">Reference proteome</keyword>
<dbReference type="InterPro" id="IPR036388">
    <property type="entry name" value="WH-like_DNA-bd_sf"/>
</dbReference>
<dbReference type="PANTHER" id="PTHR42756:SF1">
    <property type="entry name" value="TRANSCRIPTIONAL REPRESSOR OF EMRAB OPERON"/>
    <property type="match status" value="1"/>
</dbReference>
<dbReference type="InterPro" id="IPR023187">
    <property type="entry name" value="Tscrpt_reg_MarR-type_CS"/>
</dbReference>
<keyword evidence="3" id="KW-0804">Transcription</keyword>
<evidence type="ECO:0000256" key="1">
    <source>
        <dbReference type="ARBA" id="ARBA00023015"/>
    </source>
</evidence>
<feature type="domain" description="HTH marR-type" evidence="4">
    <location>
        <begin position="1"/>
        <end position="125"/>
    </location>
</feature>
<keyword evidence="2" id="KW-0238">DNA-binding</keyword>
<comment type="caution">
    <text evidence="5">The sequence shown here is derived from an EMBL/GenBank/DDBJ whole genome shotgun (WGS) entry which is preliminary data.</text>
</comment>
<dbReference type="PRINTS" id="PR00598">
    <property type="entry name" value="HTHMARR"/>
</dbReference>
<proteinExistence type="predicted"/>
<dbReference type="PROSITE" id="PS50995">
    <property type="entry name" value="HTH_MARR_2"/>
    <property type="match status" value="1"/>
</dbReference>
<name>A0ABS2H8S2_9BACL</name>
<dbReference type="PANTHER" id="PTHR42756">
    <property type="entry name" value="TRANSCRIPTIONAL REGULATOR, MARR"/>
    <property type="match status" value="1"/>
</dbReference>
<evidence type="ECO:0000256" key="2">
    <source>
        <dbReference type="ARBA" id="ARBA00023125"/>
    </source>
</evidence>
<dbReference type="Pfam" id="PF01047">
    <property type="entry name" value="MarR"/>
    <property type="match status" value="1"/>
</dbReference>
<accession>A0ABS2H8S2</accession>
<dbReference type="InterPro" id="IPR000835">
    <property type="entry name" value="HTH_MarR-typ"/>
</dbReference>
<dbReference type="InterPro" id="IPR036390">
    <property type="entry name" value="WH_DNA-bd_sf"/>
</dbReference>
<dbReference type="SMART" id="SM00347">
    <property type="entry name" value="HTH_MARR"/>
    <property type="match status" value="1"/>
</dbReference>
<dbReference type="Proteomes" id="UP001516620">
    <property type="component" value="Unassembled WGS sequence"/>
</dbReference>
<evidence type="ECO:0000259" key="4">
    <source>
        <dbReference type="PROSITE" id="PS50995"/>
    </source>
</evidence>
<dbReference type="Gene3D" id="1.10.10.10">
    <property type="entry name" value="Winged helix-like DNA-binding domain superfamily/Winged helix DNA-binding domain"/>
    <property type="match status" value="1"/>
</dbReference>
<protein>
    <submittedName>
        <fullName evidence="5">MarR family transcriptional regulator</fullName>
    </submittedName>
</protein>
<evidence type="ECO:0000313" key="5">
    <source>
        <dbReference type="EMBL" id="MBM6996216.1"/>
    </source>
</evidence>
<reference evidence="5 6" key="1">
    <citation type="submission" date="2021-01" db="EMBL/GenBank/DDBJ databases">
        <title>Paenibacillus sp.nov. isolated from the rhizosphere soil of tomato plant.</title>
        <authorList>
            <person name="Thin K.K."/>
            <person name="Zhang X."/>
            <person name="He S."/>
        </authorList>
    </citation>
    <scope>NUCLEOTIDE SEQUENCE [LARGE SCALE GENOMIC DNA]</scope>
    <source>
        <strain evidence="5 6">DXFW5</strain>
    </source>
</reference>
<evidence type="ECO:0000256" key="3">
    <source>
        <dbReference type="ARBA" id="ARBA00023163"/>
    </source>
</evidence>
<organism evidence="5 6">
    <name type="scientific">Paenibacillus rhizolycopersici</name>
    <dbReference type="NCBI Taxonomy" id="2780073"/>
    <lineage>
        <taxon>Bacteria</taxon>
        <taxon>Bacillati</taxon>
        <taxon>Bacillota</taxon>
        <taxon>Bacilli</taxon>
        <taxon>Bacillales</taxon>
        <taxon>Paenibacillaceae</taxon>
        <taxon>Paenibacillus</taxon>
    </lineage>
</organism>
<keyword evidence="1" id="KW-0805">Transcription regulation</keyword>
<dbReference type="EMBL" id="JADCNN020000008">
    <property type="protein sequence ID" value="MBM6996216.1"/>
    <property type="molecule type" value="Genomic_DNA"/>
</dbReference>